<accession>A0ABT1SZL5</accession>
<reference evidence="1 2" key="1">
    <citation type="submission" date="2022-07" db="EMBL/GenBank/DDBJ databases">
        <title>Mucilaginibacter sp. JC4.</title>
        <authorList>
            <person name="Le V."/>
            <person name="Ko S.-R."/>
            <person name="Ahn C.-Y."/>
            <person name="Oh H.-M."/>
        </authorList>
    </citation>
    <scope>NUCLEOTIDE SEQUENCE [LARGE SCALE GENOMIC DNA]</scope>
    <source>
        <strain evidence="1 2">JC4</strain>
    </source>
</reference>
<dbReference type="EMBL" id="JANHOH010000001">
    <property type="protein sequence ID" value="MCQ6957658.1"/>
    <property type="molecule type" value="Genomic_DNA"/>
</dbReference>
<keyword evidence="2" id="KW-1185">Reference proteome</keyword>
<dbReference type="Proteomes" id="UP001204376">
    <property type="component" value="Unassembled WGS sequence"/>
</dbReference>
<gene>
    <name evidence="1" type="ORF">NPE20_06810</name>
</gene>
<sequence length="265" mass="30642">MTNSKQANAFDQTVFQIAGEFNKIPNYEKSMEDPELRAMHTFIAIGMAGIVESRNLVSASFVPATNKAIVKTRQMLRKSVYANMLGNIDDNLEDLRDETVRLGYVFTFHKFESFIKQLIKMLDERQDTNTGTPLDKFAEKEFGFSPYQWFKNPAVHLVNFISNCTKHQDGYCRLDNPKFSIPYEFKSHSQDEKIVRTVKQYQVDIQNLIDQITLLITVITSLYQFRTALYFLSDDMFNEDIGAQAIAQLTSIKPSVYKKIEEYCQ</sequence>
<comment type="caution">
    <text evidence="1">The sequence shown here is derived from an EMBL/GenBank/DDBJ whole genome shotgun (WGS) entry which is preliminary data.</text>
</comment>
<name>A0ABT1SZL5_9SPHI</name>
<evidence type="ECO:0000313" key="2">
    <source>
        <dbReference type="Proteomes" id="UP001204376"/>
    </source>
</evidence>
<proteinExistence type="predicted"/>
<protein>
    <submittedName>
        <fullName evidence="1">Uncharacterized protein</fullName>
    </submittedName>
</protein>
<organism evidence="1 2">
    <name type="scientific">Mucilaginibacter aquariorum</name>
    <dbReference type="NCBI Taxonomy" id="2967225"/>
    <lineage>
        <taxon>Bacteria</taxon>
        <taxon>Pseudomonadati</taxon>
        <taxon>Bacteroidota</taxon>
        <taxon>Sphingobacteriia</taxon>
        <taxon>Sphingobacteriales</taxon>
        <taxon>Sphingobacteriaceae</taxon>
        <taxon>Mucilaginibacter</taxon>
    </lineage>
</organism>
<dbReference type="RefSeq" id="WP_256537856.1">
    <property type="nucleotide sequence ID" value="NZ_JANHOH010000001.1"/>
</dbReference>
<evidence type="ECO:0000313" key="1">
    <source>
        <dbReference type="EMBL" id="MCQ6957658.1"/>
    </source>
</evidence>